<dbReference type="AlphaFoldDB" id="A0A1T4MB22"/>
<evidence type="ECO:0000313" key="2">
    <source>
        <dbReference type="EMBL" id="SJZ64219.1"/>
    </source>
</evidence>
<name>A0A1T4MB22_9FIRM</name>
<dbReference type="RefSeq" id="WP_159454679.1">
    <property type="nucleotide sequence ID" value="NZ_FUWV01000006.1"/>
</dbReference>
<sequence length="53" mass="6216">MTKLKKIFLPVLLIIYVVIAYFLRDNQKSLIIITVFFAVITSIFITIRLSKKK</sequence>
<keyword evidence="1" id="KW-0472">Membrane</keyword>
<accession>A0A1T4MB22</accession>
<organism evidence="2 3">
    <name type="scientific">Garciella nitratireducens DSM 15102</name>
    <dbReference type="NCBI Taxonomy" id="1121911"/>
    <lineage>
        <taxon>Bacteria</taxon>
        <taxon>Bacillati</taxon>
        <taxon>Bacillota</taxon>
        <taxon>Clostridia</taxon>
        <taxon>Eubacteriales</taxon>
        <taxon>Eubacteriaceae</taxon>
        <taxon>Garciella</taxon>
    </lineage>
</organism>
<protein>
    <submittedName>
        <fullName evidence="2">Uncharacterized protein</fullName>
    </submittedName>
</protein>
<evidence type="ECO:0000256" key="1">
    <source>
        <dbReference type="SAM" id="Phobius"/>
    </source>
</evidence>
<keyword evidence="1" id="KW-0812">Transmembrane</keyword>
<keyword evidence="3" id="KW-1185">Reference proteome</keyword>
<proteinExistence type="predicted"/>
<gene>
    <name evidence="2" type="ORF">SAMN02745973_01279</name>
</gene>
<feature type="transmembrane region" description="Helical" evidence="1">
    <location>
        <begin position="29"/>
        <end position="49"/>
    </location>
</feature>
<dbReference type="EMBL" id="FUWV01000006">
    <property type="protein sequence ID" value="SJZ64219.1"/>
    <property type="molecule type" value="Genomic_DNA"/>
</dbReference>
<evidence type="ECO:0000313" key="3">
    <source>
        <dbReference type="Proteomes" id="UP000196365"/>
    </source>
</evidence>
<reference evidence="2 3" key="1">
    <citation type="submission" date="2017-02" db="EMBL/GenBank/DDBJ databases">
        <authorList>
            <person name="Peterson S.W."/>
        </authorList>
    </citation>
    <scope>NUCLEOTIDE SEQUENCE [LARGE SCALE GENOMIC DNA]</scope>
    <source>
        <strain evidence="2 3">DSM 15102</strain>
    </source>
</reference>
<dbReference type="Proteomes" id="UP000196365">
    <property type="component" value="Unassembled WGS sequence"/>
</dbReference>
<keyword evidence="1" id="KW-1133">Transmembrane helix</keyword>
<feature type="transmembrane region" description="Helical" evidence="1">
    <location>
        <begin position="7"/>
        <end position="23"/>
    </location>
</feature>